<protein>
    <recommendedName>
        <fullName evidence="3">Ycf15</fullName>
    </recommendedName>
</protein>
<evidence type="ECO:0000313" key="2">
    <source>
        <dbReference type="Proteomes" id="UP001054837"/>
    </source>
</evidence>
<evidence type="ECO:0008006" key="3">
    <source>
        <dbReference type="Google" id="ProtNLM"/>
    </source>
</evidence>
<dbReference type="AlphaFoldDB" id="A0AAV4WGJ6"/>
<dbReference type="Proteomes" id="UP001054837">
    <property type="component" value="Unassembled WGS sequence"/>
</dbReference>
<accession>A0AAV4WGJ6</accession>
<name>A0AAV4WGJ6_9ARAC</name>
<keyword evidence="2" id="KW-1185">Reference proteome</keyword>
<reference evidence="1 2" key="1">
    <citation type="submission" date="2021-06" db="EMBL/GenBank/DDBJ databases">
        <title>Caerostris darwini draft genome.</title>
        <authorList>
            <person name="Kono N."/>
            <person name="Arakawa K."/>
        </authorList>
    </citation>
    <scope>NUCLEOTIDE SEQUENCE [LARGE SCALE GENOMIC DNA]</scope>
</reference>
<comment type="caution">
    <text evidence="1">The sequence shown here is derived from an EMBL/GenBank/DDBJ whole genome shotgun (WGS) entry which is preliminary data.</text>
</comment>
<sequence>MFHIANTVSRHPTTIKRQENNNMLKRIKPTTSSAKGVWEGAQEECCFWHENSTLSSAILCTSNEVFWNSSRDVPSIPHLASLPSPRIPVKTPSTPL</sequence>
<organism evidence="1 2">
    <name type="scientific">Caerostris darwini</name>
    <dbReference type="NCBI Taxonomy" id="1538125"/>
    <lineage>
        <taxon>Eukaryota</taxon>
        <taxon>Metazoa</taxon>
        <taxon>Ecdysozoa</taxon>
        <taxon>Arthropoda</taxon>
        <taxon>Chelicerata</taxon>
        <taxon>Arachnida</taxon>
        <taxon>Araneae</taxon>
        <taxon>Araneomorphae</taxon>
        <taxon>Entelegynae</taxon>
        <taxon>Araneoidea</taxon>
        <taxon>Araneidae</taxon>
        <taxon>Caerostris</taxon>
    </lineage>
</organism>
<gene>
    <name evidence="1" type="ORF">CDAR_43811</name>
</gene>
<proteinExistence type="predicted"/>
<evidence type="ECO:0000313" key="1">
    <source>
        <dbReference type="EMBL" id="GIY81970.1"/>
    </source>
</evidence>
<dbReference type="EMBL" id="BPLQ01014670">
    <property type="protein sequence ID" value="GIY81970.1"/>
    <property type="molecule type" value="Genomic_DNA"/>
</dbReference>